<organism evidence="1 2">
    <name type="scientific">Intestinimonas butyriciproducens</name>
    <dbReference type="NCBI Taxonomy" id="1297617"/>
    <lineage>
        <taxon>Bacteria</taxon>
        <taxon>Bacillati</taxon>
        <taxon>Bacillota</taxon>
        <taxon>Clostridia</taxon>
        <taxon>Eubacteriales</taxon>
        <taxon>Intestinimonas</taxon>
    </lineage>
</organism>
<dbReference type="KEGG" id="ibu:IB211_01850"/>
<dbReference type="Proteomes" id="UP000064844">
    <property type="component" value="Chromosome"/>
</dbReference>
<dbReference type="PATRIC" id="fig|1297617.4.peg.1906"/>
<protein>
    <submittedName>
        <fullName evidence="1">BclA</fullName>
    </submittedName>
</protein>
<reference evidence="2" key="2">
    <citation type="submission" date="2015-04" db="EMBL/GenBank/DDBJ databases">
        <title>A butyrogenic pathway from the amino acid lysine in a human gut commensal.</title>
        <authorList>
            <person name="de Vos W.M."/>
            <person name="Bui N.T.P."/>
            <person name="Plugge C.M."/>
            <person name="Ritari J."/>
        </authorList>
    </citation>
    <scope>NUCLEOTIDE SEQUENCE [LARGE SCALE GENOMIC DNA]</scope>
    <source>
        <strain evidence="2">AF211</strain>
    </source>
</reference>
<dbReference type="EMBL" id="CP011307">
    <property type="protein sequence ID" value="ALP94241.1"/>
    <property type="molecule type" value="Genomic_DNA"/>
</dbReference>
<dbReference type="eggNOG" id="ENOG502ZT1U">
    <property type="taxonomic scope" value="Bacteria"/>
</dbReference>
<gene>
    <name evidence="1" type="ORF">IB211_01850</name>
</gene>
<proteinExistence type="predicted"/>
<keyword evidence="2" id="KW-1185">Reference proteome</keyword>
<accession>A0A0S2W4I3</accession>
<name>A0A0S2W4I3_9FIRM</name>
<dbReference type="STRING" id="1297617.IB211_01850"/>
<evidence type="ECO:0000313" key="2">
    <source>
        <dbReference type="Proteomes" id="UP000064844"/>
    </source>
</evidence>
<dbReference type="AlphaFoldDB" id="A0A0S2W4I3"/>
<dbReference type="Gene3D" id="2.60.120.260">
    <property type="entry name" value="Galactose-binding domain-like"/>
    <property type="match status" value="1"/>
</dbReference>
<sequence length="117" mass="12492">MHSGSLAANLNNGAVLYQDIAVNAGCYHRFSFFARGEGSQVGVTAKVIYLNAQDQPTQGLLIQVRQQDMVASNRVFAYYQGITIAAPAGTVKARIEFDVSADGGQSMDLDDVSFSLA</sequence>
<reference evidence="1 2" key="1">
    <citation type="journal article" date="2015" name="Nat. Commun.">
        <title>Production of butyrate from lysine and the Amadori product fructoselysine by a human gut commensal.</title>
        <authorList>
            <person name="Bui T.P."/>
            <person name="Ritari J."/>
            <person name="Boeren S."/>
            <person name="de Waard P."/>
            <person name="Plugge C.M."/>
            <person name="de Vos W.M."/>
        </authorList>
    </citation>
    <scope>NUCLEOTIDE SEQUENCE [LARGE SCALE GENOMIC DNA]</scope>
    <source>
        <strain evidence="1 2">AF211</strain>
    </source>
</reference>
<evidence type="ECO:0000313" key="1">
    <source>
        <dbReference type="EMBL" id="ALP94241.1"/>
    </source>
</evidence>